<organism evidence="4 5">
    <name type="scientific">Exophiala bonariae</name>
    <dbReference type="NCBI Taxonomy" id="1690606"/>
    <lineage>
        <taxon>Eukaryota</taxon>
        <taxon>Fungi</taxon>
        <taxon>Dikarya</taxon>
        <taxon>Ascomycota</taxon>
        <taxon>Pezizomycotina</taxon>
        <taxon>Eurotiomycetes</taxon>
        <taxon>Chaetothyriomycetidae</taxon>
        <taxon>Chaetothyriales</taxon>
        <taxon>Herpotrichiellaceae</taxon>
        <taxon>Exophiala</taxon>
    </lineage>
</organism>
<keyword evidence="2" id="KW-0560">Oxidoreductase</keyword>
<evidence type="ECO:0000256" key="2">
    <source>
        <dbReference type="ARBA" id="ARBA00023002"/>
    </source>
</evidence>
<evidence type="ECO:0000313" key="5">
    <source>
        <dbReference type="Proteomes" id="UP001358417"/>
    </source>
</evidence>
<sequence>MATPTHDAAMLVSKAGRLSIQKLPTQSPGPNEILIDVKSIALNPVDYYMRDSGFLLQDYPAIPGSDIAGTIAAVGADVPQSSRGTLLRSGTRVAAYAVSIYTQGKPSYGAFQTKVLVPADNVTPLPDTISFNQGASLPMAVVTAWSGITTLDLSYDTKINTTTTTTKKGLLVWGAASSIGLATVQIASKTLGLTVYAVASPRHAEYLQSLGAAAVFDYHGAPASVVTQIITAARAANVSLDLAFHATGDLQSAQEVIAAFTSDGADKGIVATAVPMDASSPMTEGVDTRFILPPPVEQGLRDRHFAFVFARWLCPALDSGAFIPAPETHSVPAGLRGLDVALDRLREGVSALKLVVEL</sequence>
<dbReference type="AlphaFoldDB" id="A0AAV9NRN7"/>
<gene>
    <name evidence="4" type="ORF">LTR84_005165</name>
</gene>
<dbReference type="Pfam" id="PF08240">
    <property type="entry name" value="ADH_N"/>
    <property type="match status" value="1"/>
</dbReference>
<protein>
    <recommendedName>
        <fullName evidence="3">Enoyl reductase (ER) domain-containing protein</fullName>
    </recommendedName>
</protein>
<dbReference type="Gene3D" id="3.90.180.10">
    <property type="entry name" value="Medium-chain alcohol dehydrogenases, catalytic domain"/>
    <property type="match status" value="1"/>
</dbReference>
<proteinExistence type="inferred from homology"/>
<comment type="caution">
    <text evidence="4">The sequence shown here is derived from an EMBL/GenBank/DDBJ whole genome shotgun (WGS) entry which is preliminary data.</text>
</comment>
<evidence type="ECO:0000256" key="1">
    <source>
        <dbReference type="ARBA" id="ARBA00008072"/>
    </source>
</evidence>
<dbReference type="GeneID" id="89973343"/>
<dbReference type="EMBL" id="JAVRRD010000002">
    <property type="protein sequence ID" value="KAK5063089.1"/>
    <property type="molecule type" value="Genomic_DNA"/>
</dbReference>
<evidence type="ECO:0000313" key="4">
    <source>
        <dbReference type="EMBL" id="KAK5063089.1"/>
    </source>
</evidence>
<dbReference type="SUPFAM" id="SSF50129">
    <property type="entry name" value="GroES-like"/>
    <property type="match status" value="1"/>
</dbReference>
<accession>A0AAV9NRN7</accession>
<dbReference type="InterPro" id="IPR013154">
    <property type="entry name" value="ADH-like_N"/>
</dbReference>
<name>A0AAV9NRN7_9EURO</name>
<dbReference type="Proteomes" id="UP001358417">
    <property type="component" value="Unassembled WGS sequence"/>
</dbReference>
<dbReference type="PANTHER" id="PTHR45348:SF2">
    <property type="entry name" value="ZINC-TYPE ALCOHOL DEHYDROGENASE-LIKE PROTEIN C2E1P3.01"/>
    <property type="match status" value="1"/>
</dbReference>
<dbReference type="InterPro" id="IPR047122">
    <property type="entry name" value="Trans-enoyl_RdTase-like"/>
</dbReference>
<dbReference type="InterPro" id="IPR036291">
    <property type="entry name" value="NAD(P)-bd_dom_sf"/>
</dbReference>
<keyword evidence="5" id="KW-1185">Reference proteome</keyword>
<dbReference type="Gene3D" id="3.40.50.720">
    <property type="entry name" value="NAD(P)-binding Rossmann-like Domain"/>
    <property type="match status" value="1"/>
</dbReference>
<comment type="similarity">
    <text evidence="1">Belongs to the zinc-containing alcohol dehydrogenase family.</text>
</comment>
<dbReference type="CDD" id="cd08249">
    <property type="entry name" value="enoyl_reductase_like"/>
    <property type="match status" value="1"/>
</dbReference>
<evidence type="ECO:0000259" key="3">
    <source>
        <dbReference type="SMART" id="SM00829"/>
    </source>
</evidence>
<dbReference type="PANTHER" id="PTHR45348">
    <property type="entry name" value="HYPOTHETICAL OXIDOREDUCTASE (EUROFUNG)"/>
    <property type="match status" value="1"/>
</dbReference>
<reference evidence="4 5" key="1">
    <citation type="submission" date="2023-08" db="EMBL/GenBank/DDBJ databases">
        <title>Black Yeasts Isolated from many extreme environments.</title>
        <authorList>
            <person name="Coleine C."/>
            <person name="Stajich J.E."/>
            <person name="Selbmann L."/>
        </authorList>
    </citation>
    <scope>NUCLEOTIDE SEQUENCE [LARGE SCALE GENOMIC DNA]</scope>
    <source>
        <strain evidence="4 5">CCFEE 5792</strain>
    </source>
</reference>
<feature type="domain" description="Enoyl reductase (ER)" evidence="3">
    <location>
        <begin position="16"/>
        <end position="292"/>
    </location>
</feature>
<dbReference type="SUPFAM" id="SSF51735">
    <property type="entry name" value="NAD(P)-binding Rossmann-fold domains"/>
    <property type="match status" value="1"/>
</dbReference>
<dbReference type="SMART" id="SM00829">
    <property type="entry name" value="PKS_ER"/>
    <property type="match status" value="1"/>
</dbReference>
<dbReference type="InterPro" id="IPR020843">
    <property type="entry name" value="ER"/>
</dbReference>
<dbReference type="RefSeq" id="XP_064711361.1">
    <property type="nucleotide sequence ID" value="XM_064848737.1"/>
</dbReference>
<dbReference type="GO" id="GO:0016651">
    <property type="term" value="F:oxidoreductase activity, acting on NAD(P)H"/>
    <property type="evidence" value="ECO:0007669"/>
    <property type="project" value="InterPro"/>
</dbReference>
<dbReference type="InterPro" id="IPR011032">
    <property type="entry name" value="GroES-like_sf"/>
</dbReference>